<reference evidence="4 5" key="1">
    <citation type="submission" date="2025-04" db="UniProtKB">
        <authorList>
            <consortium name="RefSeq"/>
        </authorList>
    </citation>
    <scope>IDENTIFICATION</scope>
    <source>
        <tissue evidence="4 5">Gonads</tissue>
    </source>
</reference>
<dbReference type="AlphaFoldDB" id="A0A1S3K536"/>
<dbReference type="InterPro" id="IPR020904">
    <property type="entry name" value="Sc_DH/Rdtase_CS"/>
</dbReference>
<dbReference type="InterPro" id="IPR036291">
    <property type="entry name" value="NAD(P)-bd_dom_sf"/>
</dbReference>
<dbReference type="PRINTS" id="PR00081">
    <property type="entry name" value="GDHRDH"/>
</dbReference>
<dbReference type="OrthoDB" id="1669814at2759"/>
<accession>A0A1S3K536</accession>
<dbReference type="Gene3D" id="3.40.50.720">
    <property type="entry name" value="NAD(P)-binding Rossmann-like Domain"/>
    <property type="match status" value="1"/>
</dbReference>
<keyword evidence="2" id="KW-0560">Oxidoreductase</keyword>
<sequence>MLCSALGRRLFRAGSVGVRMASTDVNPNKKLSGKVAIVTASTEGIGFSIAKRLAQDGAHVVISSRKQKNVDNALDLLKKDGFSVSGMVCHVGKKEDREKLISETVQRQGGVDILVNNAAVNPTFGTLLQTPEEAWDKIFDVNVKAAFLLCKAVVPIMEQRGGGHIVMVSSIGGYNPFELIAAYSVSKTALLGLTKALAKECAPMNIRVNGIAPGVIKTKFSEALWKNPMVAEKAMEPIPLKRFGEPDEMAGAVSFLVSQDSSYIVGETIVLTGGTPSRL</sequence>
<dbReference type="GO" id="GO:0004090">
    <property type="term" value="F:carbonyl reductase (NADPH) activity"/>
    <property type="evidence" value="ECO:0007669"/>
    <property type="project" value="TreeGrafter"/>
</dbReference>
<dbReference type="RefSeq" id="XP_013417741.1">
    <property type="nucleotide sequence ID" value="XM_013562287.1"/>
</dbReference>
<dbReference type="FunFam" id="3.40.50.720:FF:000084">
    <property type="entry name" value="Short-chain dehydrogenase reductase"/>
    <property type="match status" value="1"/>
</dbReference>
<organism evidence="3 4">
    <name type="scientific">Lingula anatina</name>
    <name type="common">Brachiopod</name>
    <name type="synonym">Lingula unguis</name>
    <dbReference type="NCBI Taxonomy" id="7574"/>
    <lineage>
        <taxon>Eukaryota</taxon>
        <taxon>Metazoa</taxon>
        <taxon>Spiralia</taxon>
        <taxon>Lophotrochozoa</taxon>
        <taxon>Brachiopoda</taxon>
        <taxon>Linguliformea</taxon>
        <taxon>Lingulata</taxon>
        <taxon>Lingulida</taxon>
        <taxon>Linguloidea</taxon>
        <taxon>Lingulidae</taxon>
        <taxon>Lingula</taxon>
    </lineage>
</organism>
<evidence type="ECO:0000313" key="5">
    <source>
        <dbReference type="RefSeq" id="XP_013417741.1"/>
    </source>
</evidence>
<dbReference type="PANTHER" id="PTHR43943:SF2">
    <property type="entry name" value="DEHYDROGENASE_REDUCTASE 4"/>
    <property type="match status" value="1"/>
</dbReference>
<dbReference type="PRINTS" id="PR00080">
    <property type="entry name" value="SDRFAMILY"/>
</dbReference>
<dbReference type="GeneID" id="106178920"/>
<dbReference type="PROSITE" id="PS00061">
    <property type="entry name" value="ADH_SHORT"/>
    <property type="match status" value="1"/>
</dbReference>
<dbReference type="SUPFAM" id="SSF51735">
    <property type="entry name" value="NAD(P)-binding Rossmann-fold domains"/>
    <property type="match status" value="1"/>
</dbReference>
<evidence type="ECO:0000313" key="3">
    <source>
        <dbReference type="Proteomes" id="UP000085678"/>
    </source>
</evidence>
<evidence type="ECO:0000256" key="1">
    <source>
        <dbReference type="ARBA" id="ARBA00006484"/>
    </source>
</evidence>
<keyword evidence="3" id="KW-1185">Reference proteome</keyword>
<dbReference type="PANTHER" id="PTHR43943">
    <property type="entry name" value="DEHYDROGENASE/REDUCTASE (SDR FAMILY) MEMBER 4"/>
    <property type="match status" value="1"/>
</dbReference>
<comment type="similarity">
    <text evidence="1">Belongs to the short-chain dehydrogenases/reductases (SDR) family.</text>
</comment>
<evidence type="ECO:0000313" key="4">
    <source>
        <dbReference type="RefSeq" id="XP_013417740.1"/>
    </source>
</evidence>
<dbReference type="Pfam" id="PF13561">
    <property type="entry name" value="adh_short_C2"/>
    <property type="match status" value="1"/>
</dbReference>
<dbReference type="InterPro" id="IPR002347">
    <property type="entry name" value="SDR_fam"/>
</dbReference>
<gene>
    <name evidence="4 5" type="primary">LOC106178920</name>
</gene>
<evidence type="ECO:0000256" key="2">
    <source>
        <dbReference type="ARBA" id="ARBA00023002"/>
    </source>
</evidence>
<dbReference type="OMA" id="WEVANVI"/>
<dbReference type="NCBIfam" id="NF005559">
    <property type="entry name" value="PRK07231.1"/>
    <property type="match status" value="1"/>
</dbReference>
<dbReference type="Proteomes" id="UP000085678">
    <property type="component" value="Unplaced"/>
</dbReference>
<dbReference type="RefSeq" id="XP_013417740.1">
    <property type="nucleotide sequence ID" value="XM_013562286.1"/>
</dbReference>
<proteinExistence type="inferred from homology"/>
<protein>
    <submittedName>
        <fullName evidence="4">Dehydrogenase/reductase SDR family member 4 isoform X1</fullName>
    </submittedName>
    <submittedName>
        <fullName evidence="5">Dehydrogenase/reductase SDR family member 4 isoform X2</fullName>
    </submittedName>
</protein>
<dbReference type="KEGG" id="lak:106178920"/>
<name>A0A1S3K536_LINAN</name>
<dbReference type="STRING" id="7574.A0A1S3K536"/>